<protein>
    <submittedName>
        <fullName evidence="1">32005_t:CDS:1</fullName>
    </submittedName>
</protein>
<reference evidence="1 2" key="1">
    <citation type="submission" date="2021-06" db="EMBL/GenBank/DDBJ databases">
        <authorList>
            <person name="Kallberg Y."/>
            <person name="Tangrot J."/>
            <person name="Rosling A."/>
        </authorList>
    </citation>
    <scope>NUCLEOTIDE SEQUENCE [LARGE SCALE GENOMIC DNA]</scope>
    <source>
        <strain evidence="1 2">120-4 pot B 10/14</strain>
    </source>
</reference>
<gene>
    <name evidence="1" type="ORF">GMARGA_LOCUS34654</name>
</gene>
<evidence type="ECO:0000313" key="1">
    <source>
        <dbReference type="EMBL" id="CAG8839891.1"/>
    </source>
</evidence>
<evidence type="ECO:0000313" key="2">
    <source>
        <dbReference type="Proteomes" id="UP000789901"/>
    </source>
</evidence>
<organism evidence="1 2">
    <name type="scientific">Gigaspora margarita</name>
    <dbReference type="NCBI Taxonomy" id="4874"/>
    <lineage>
        <taxon>Eukaryota</taxon>
        <taxon>Fungi</taxon>
        <taxon>Fungi incertae sedis</taxon>
        <taxon>Mucoromycota</taxon>
        <taxon>Glomeromycotina</taxon>
        <taxon>Glomeromycetes</taxon>
        <taxon>Diversisporales</taxon>
        <taxon>Gigasporaceae</taxon>
        <taxon>Gigaspora</taxon>
    </lineage>
</organism>
<dbReference type="Proteomes" id="UP000789901">
    <property type="component" value="Unassembled WGS sequence"/>
</dbReference>
<comment type="caution">
    <text evidence="1">The sequence shown here is derived from an EMBL/GenBank/DDBJ whole genome shotgun (WGS) entry which is preliminary data.</text>
</comment>
<dbReference type="EMBL" id="CAJVQB010061512">
    <property type="protein sequence ID" value="CAG8839891.1"/>
    <property type="molecule type" value="Genomic_DNA"/>
</dbReference>
<accession>A0ABN7WUN7</accession>
<proteinExistence type="predicted"/>
<name>A0ABN7WUN7_GIGMA</name>
<sequence length="87" mass="9742">IGTSYPNGYSSITQEKSFLFPRADINDSMHDSPFTQSILNTLSECFNNLNQGQIRRPQSDNYNSIAQEATSSRAAVNNQDTMCINFN</sequence>
<keyword evidence="2" id="KW-1185">Reference proteome</keyword>
<feature type="non-terminal residue" evidence="1">
    <location>
        <position position="1"/>
    </location>
</feature>